<dbReference type="Proteomes" id="UP000266723">
    <property type="component" value="Unassembled WGS sequence"/>
</dbReference>
<sequence>MISADPPDSAAAGEGIGGDRNGLLQEKSDMGKKNQEKVAPKAASRVEVAQEKKVMRKYKIIEEGYRRKETRKEVEPTEKNVRKKGNEAEEVMTGKEKEPGENRSDVVRVFSTETEIEVGRNENQVVKAIETETEMEAGVNRGDAEKVTQTETETIVEGNKHTIEEIITTETEGSAGSTKRAERVPEVELEEGEVVKEWEEVSPRKASKNLDKTPEYEQLEVTPSRFSALDCADDNGELISVVKNNEKGENDLDFMGKIQREENHQEIEDTIHGMGLNTESNQKRSIVNAKGEEEGCSQLRAEDISIWRKLAATKTFPKFPPRTLLRPGHCLSPSSKLSAINTLSQASLRIYLGPGLFVGFCDQDALM</sequence>
<gene>
    <name evidence="2" type="ORF">DY000_02056123</name>
</gene>
<feature type="region of interest" description="Disordered" evidence="1">
    <location>
        <begin position="1"/>
        <end position="46"/>
    </location>
</feature>
<organism evidence="2 3">
    <name type="scientific">Brassica cretica</name>
    <name type="common">Mustard</name>
    <dbReference type="NCBI Taxonomy" id="69181"/>
    <lineage>
        <taxon>Eukaryota</taxon>
        <taxon>Viridiplantae</taxon>
        <taxon>Streptophyta</taxon>
        <taxon>Embryophyta</taxon>
        <taxon>Tracheophyta</taxon>
        <taxon>Spermatophyta</taxon>
        <taxon>Magnoliopsida</taxon>
        <taxon>eudicotyledons</taxon>
        <taxon>Gunneridae</taxon>
        <taxon>Pentapetalae</taxon>
        <taxon>rosids</taxon>
        <taxon>malvids</taxon>
        <taxon>Brassicales</taxon>
        <taxon>Brassicaceae</taxon>
        <taxon>Brassiceae</taxon>
        <taxon>Brassica</taxon>
    </lineage>
</organism>
<accession>A0ABQ7ABZ2</accession>
<evidence type="ECO:0000256" key="1">
    <source>
        <dbReference type="SAM" id="MobiDB-lite"/>
    </source>
</evidence>
<feature type="region of interest" description="Disordered" evidence="1">
    <location>
        <begin position="167"/>
        <end position="186"/>
    </location>
</feature>
<feature type="region of interest" description="Disordered" evidence="1">
    <location>
        <begin position="132"/>
        <end position="161"/>
    </location>
</feature>
<evidence type="ECO:0000313" key="3">
    <source>
        <dbReference type="Proteomes" id="UP000266723"/>
    </source>
</evidence>
<dbReference type="EMBL" id="QGKV02002055">
    <property type="protein sequence ID" value="KAF3495153.1"/>
    <property type="molecule type" value="Genomic_DNA"/>
</dbReference>
<evidence type="ECO:0000313" key="2">
    <source>
        <dbReference type="EMBL" id="KAF3495153.1"/>
    </source>
</evidence>
<name>A0ABQ7ABZ2_BRACR</name>
<feature type="region of interest" description="Disordered" evidence="1">
    <location>
        <begin position="66"/>
        <end position="106"/>
    </location>
</feature>
<comment type="caution">
    <text evidence="2">The sequence shown here is derived from an EMBL/GenBank/DDBJ whole genome shotgun (WGS) entry which is preliminary data.</text>
</comment>
<proteinExistence type="predicted"/>
<keyword evidence="3" id="KW-1185">Reference proteome</keyword>
<reference evidence="2 3" key="1">
    <citation type="journal article" date="2020" name="BMC Genomics">
        <title>Intraspecific diversification of the crop wild relative Brassica cretica Lam. using demographic model selection.</title>
        <authorList>
            <person name="Kioukis A."/>
            <person name="Michalopoulou V.A."/>
            <person name="Briers L."/>
            <person name="Pirintsos S."/>
            <person name="Studholme D.J."/>
            <person name="Pavlidis P."/>
            <person name="Sarris P.F."/>
        </authorList>
    </citation>
    <scope>NUCLEOTIDE SEQUENCE [LARGE SCALE GENOMIC DNA]</scope>
    <source>
        <strain evidence="3">cv. PFS-1207/04</strain>
    </source>
</reference>
<feature type="compositionally biased region" description="Basic and acidic residues" evidence="1">
    <location>
        <begin position="26"/>
        <end position="39"/>
    </location>
</feature>
<protein>
    <submittedName>
        <fullName evidence="2">Uncharacterized protein</fullName>
    </submittedName>
</protein>